<evidence type="ECO:0000313" key="4">
    <source>
        <dbReference type="Proteomes" id="UP001152798"/>
    </source>
</evidence>
<dbReference type="InterPro" id="IPR000873">
    <property type="entry name" value="AMP-dep_synth/lig_dom"/>
</dbReference>
<dbReference type="Gene3D" id="3.30.300.30">
    <property type="match status" value="1"/>
</dbReference>
<protein>
    <recommendedName>
        <fullName evidence="2">AMP-dependent synthetase/ligase domain-containing protein</fullName>
    </recommendedName>
</protein>
<dbReference type="PANTHER" id="PTHR43201">
    <property type="entry name" value="ACYL-COA SYNTHETASE"/>
    <property type="match status" value="1"/>
</dbReference>
<dbReference type="EMBL" id="OV725081">
    <property type="protein sequence ID" value="CAH1403211.1"/>
    <property type="molecule type" value="Genomic_DNA"/>
</dbReference>
<dbReference type="Gene3D" id="3.40.50.12780">
    <property type="entry name" value="N-terminal domain of ligase-like"/>
    <property type="match status" value="1"/>
</dbReference>
<comment type="similarity">
    <text evidence="1">Belongs to the ATP-dependent AMP-binding enzyme family.</text>
</comment>
<organism evidence="3 4">
    <name type="scientific">Nezara viridula</name>
    <name type="common">Southern green stink bug</name>
    <name type="synonym">Cimex viridulus</name>
    <dbReference type="NCBI Taxonomy" id="85310"/>
    <lineage>
        <taxon>Eukaryota</taxon>
        <taxon>Metazoa</taxon>
        <taxon>Ecdysozoa</taxon>
        <taxon>Arthropoda</taxon>
        <taxon>Hexapoda</taxon>
        <taxon>Insecta</taxon>
        <taxon>Pterygota</taxon>
        <taxon>Neoptera</taxon>
        <taxon>Paraneoptera</taxon>
        <taxon>Hemiptera</taxon>
        <taxon>Heteroptera</taxon>
        <taxon>Panheteroptera</taxon>
        <taxon>Pentatomomorpha</taxon>
        <taxon>Pentatomoidea</taxon>
        <taxon>Pentatomidae</taxon>
        <taxon>Pentatominae</taxon>
        <taxon>Nezara</taxon>
    </lineage>
</organism>
<evidence type="ECO:0000256" key="1">
    <source>
        <dbReference type="ARBA" id="ARBA00006432"/>
    </source>
</evidence>
<proteinExistence type="inferred from homology"/>
<name>A0A9P0MTX0_NEZVI</name>
<keyword evidence="4" id="KW-1185">Reference proteome</keyword>
<accession>A0A9P0MTX0</accession>
<dbReference type="AlphaFoldDB" id="A0A9P0MTX0"/>
<sequence length="579" mass="64525">MVWNSLLRTYPGLRIVIRRMATTRMQVPDRQIEPIFKSCLKYKNDVCLRDSNGDYTFLGLAKSSKRLSVAITRLTAMRLQERVAVICSNNANLVISQWACWISGQIAVPLNPNYPEAVLEYIFKNSSVALAITTLEHVDKLKNVTQRTKIELLVLDTDITNEAKIGLQVTDEMINPDELNKDLYGQDKDFYNKSDALLMYTSGSMGKPKGALLSFKNIDAQINSVISPWLIKSKDCILNARSLYTTEGITAGLLAPFSVGGSVILVEKFKAAEMWSELLGIKKPSFQSSTNMNFFIGESWMYRRLIDEYETNLKKSGKMEEYIKTNCTQKIRLMISMCAPIPRSIHEKWEAYTGHQLIEVYSITEAGIVSTPTTGTANVFGTVGLPVPSIRMKIIAEDGDTVIAEGDNSGTKILGVTSPVAGTLLIKGDTLARKYWGKTIDNLWTKDGWFRTGDIVSYNRGVYNILGKDNCDIVKSKSYKVSLLQIEAAILDIPSVQDVAAFHYLQDGNSTIAAAVIMKKGKTLDSNFMRSQLLLRFPDYAVPTIFVNAKNIPRNHKGSLVRPDIASLYSQLAKLSLVQ</sequence>
<feature type="domain" description="AMP-dependent synthetase/ligase" evidence="2">
    <location>
        <begin position="37"/>
        <end position="436"/>
    </location>
</feature>
<dbReference type="Proteomes" id="UP001152798">
    <property type="component" value="Chromosome 5"/>
</dbReference>
<dbReference type="GO" id="GO:0031956">
    <property type="term" value="F:medium-chain fatty acid-CoA ligase activity"/>
    <property type="evidence" value="ECO:0007669"/>
    <property type="project" value="TreeGrafter"/>
</dbReference>
<dbReference type="Pfam" id="PF00501">
    <property type="entry name" value="AMP-binding"/>
    <property type="match status" value="1"/>
</dbReference>
<dbReference type="InterPro" id="IPR042099">
    <property type="entry name" value="ANL_N_sf"/>
</dbReference>
<dbReference type="InterPro" id="IPR045851">
    <property type="entry name" value="AMP-bd_C_sf"/>
</dbReference>
<gene>
    <name evidence="3" type="ORF">NEZAVI_LOCUS11856</name>
</gene>
<evidence type="ECO:0000313" key="3">
    <source>
        <dbReference type="EMBL" id="CAH1403211.1"/>
    </source>
</evidence>
<dbReference type="PANTHER" id="PTHR43201:SF8">
    <property type="entry name" value="ACYL-COA SYNTHETASE FAMILY MEMBER 3"/>
    <property type="match status" value="1"/>
</dbReference>
<evidence type="ECO:0000259" key="2">
    <source>
        <dbReference type="Pfam" id="PF00501"/>
    </source>
</evidence>
<reference evidence="3" key="1">
    <citation type="submission" date="2022-01" db="EMBL/GenBank/DDBJ databases">
        <authorList>
            <person name="King R."/>
        </authorList>
    </citation>
    <scope>NUCLEOTIDE SEQUENCE</scope>
</reference>
<dbReference type="GO" id="GO:0006631">
    <property type="term" value="P:fatty acid metabolic process"/>
    <property type="evidence" value="ECO:0007669"/>
    <property type="project" value="TreeGrafter"/>
</dbReference>
<dbReference type="OrthoDB" id="2962993at2759"/>
<dbReference type="SUPFAM" id="SSF56801">
    <property type="entry name" value="Acetyl-CoA synthetase-like"/>
    <property type="match status" value="1"/>
</dbReference>